<keyword evidence="12" id="KW-1185">Reference proteome</keyword>
<evidence type="ECO:0000256" key="8">
    <source>
        <dbReference type="ARBA" id="ARBA00023136"/>
    </source>
</evidence>
<dbReference type="Pfam" id="PF12799">
    <property type="entry name" value="LRR_4"/>
    <property type="match status" value="1"/>
</dbReference>
<comment type="similarity">
    <text evidence="2">Belongs to the RLP family.</text>
</comment>
<dbReference type="GO" id="GO:0005886">
    <property type="term" value="C:plasma membrane"/>
    <property type="evidence" value="ECO:0007669"/>
    <property type="project" value="UniProtKB-SubCell"/>
</dbReference>
<keyword evidence="5" id="KW-0812">Transmembrane</keyword>
<evidence type="ECO:0000256" key="1">
    <source>
        <dbReference type="ARBA" id="ARBA00004251"/>
    </source>
</evidence>
<dbReference type="PANTHER" id="PTHR27004:SF361">
    <property type="entry name" value="RECEPTOR-LIKE PROTEIN 47-RELATED"/>
    <property type="match status" value="1"/>
</dbReference>
<dbReference type="InterPro" id="IPR025875">
    <property type="entry name" value="Leu-rich_rpt_4"/>
</dbReference>
<name>A0A087FXV1_ARAAL</name>
<evidence type="ECO:0000256" key="3">
    <source>
        <dbReference type="ARBA" id="ARBA00022475"/>
    </source>
</evidence>
<keyword evidence="8" id="KW-0472">Membrane</keyword>
<keyword evidence="10" id="KW-0325">Glycoprotein</keyword>
<dbReference type="SUPFAM" id="SSF52058">
    <property type="entry name" value="L domain-like"/>
    <property type="match status" value="1"/>
</dbReference>
<dbReference type="OrthoDB" id="1394818at2759"/>
<dbReference type="Gramene" id="KFK22453">
    <property type="protein sequence ID" value="KFK22453"/>
    <property type="gene ID" value="AALP_AAs44974U000100"/>
</dbReference>
<keyword evidence="3" id="KW-1003">Cell membrane</keyword>
<evidence type="ECO:0000256" key="10">
    <source>
        <dbReference type="ARBA" id="ARBA00023180"/>
    </source>
</evidence>
<dbReference type="eggNOG" id="KOG0619">
    <property type="taxonomic scope" value="Eukaryota"/>
</dbReference>
<keyword evidence="6" id="KW-0677">Repeat</keyword>
<keyword evidence="4" id="KW-0433">Leucine-rich repeat</keyword>
<dbReference type="InterPro" id="IPR032675">
    <property type="entry name" value="LRR_dom_sf"/>
</dbReference>
<reference evidence="12" key="1">
    <citation type="journal article" date="2015" name="Nat. Plants">
        <title>Genome expansion of Arabis alpina linked with retrotransposition and reduced symmetric DNA methylation.</title>
        <authorList>
            <person name="Willing E.M."/>
            <person name="Rawat V."/>
            <person name="Mandakova T."/>
            <person name="Maumus F."/>
            <person name="James G.V."/>
            <person name="Nordstroem K.J."/>
            <person name="Becker C."/>
            <person name="Warthmann N."/>
            <person name="Chica C."/>
            <person name="Szarzynska B."/>
            <person name="Zytnicki M."/>
            <person name="Albani M.C."/>
            <person name="Kiefer C."/>
            <person name="Bergonzi S."/>
            <person name="Castaings L."/>
            <person name="Mateos J.L."/>
            <person name="Berns M.C."/>
            <person name="Bujdoso N."/>
            <person name="Piofczyk T."/>
            <person name="de Lorenzo L."/>
            <person name="Barrero-Sicilia C."/>
            <person name="Mateos I."/>
            <person name="Piednoel M."/>
            <person name="Hagmann J."/>
            <person name="Chen-Min-Tao R."/>
            <person name="Iglesias-Fernandez R."/>
            <person name="Schuster S.C."/>
            <person name="Alonso-Blanco C."/>
            <person name="Roudier F."/>
            <person name="Carbonero P."/>
            <person name="Paz-Ares J."/>
            <person name="Davis S.J."/>
            <person name="Pecinka A."/>
            <person name="Quesneville H."/>
            <person name="Colot V."/>
            <person name="Lysak M.A."/>
            <person name="Weigel D."/>
            <person name="Coupland G."/>
            <person name="Schneeberger K."/>
        </authorList>
    </citation>
    <scope>NUCLEOTIDE SEQUENCE [LARGE SCALE GENOMIC DNA]</scope>
    <source>
        <strain evidence="12">cv. Pajares</strain>
    </source>
</reference>
<organism evidence="11 12">
    <name type="scientific">Arabis alpina</name>
    <name type="common">Alpine rock-cress</name>
    <dbReference type="NCBI Taxonomy" id="50452"/>
    <lineage>
        <taxon>Eukaryota</taxon>
        <taxon>Viridiplantae</taxon>
        <taxon>Streptophyta</taxon>
        <taxon>Embryophyta</taxon>
        <taxon>Tracheophyta</taxon>
        <taxon>Spermatophyta</taxon>
        <taxon>Magnoliopsida</taxon>
        <taxon>eudicotyledons</taxon>
        <taxon>Gunneridae</taxon>
        <taxon>Pentapetalae</taxon>
        <taxon>rosids</taxon>
        <taxon>malvids</taxon>
        <taxon>Brassicales</taxon>
        <taxon>Brassicaceae</taxon>
        <taxon>Arabideae</taxon>
        <taxon>Arabis</taxon>
    </lineage>
</organism>
<dbReference type="EMBL" id="KL988966">
    <property type="protein sequence ID" value="KFK22453.1"/>
    <property type="molecule type" value="Genomic_DNA"/>
</dbReference>
<keyword evidence="7" id="KW-1133">Transmembrane helix</keyword>
<dbReference type="Gene3D" id="3.80.10.10">
    <property type="entry name" value="Ribonuclease Inhibitor"/>
    <property type="match status" value="1"/>
</dbReference>
<dbReference type="Proteomes" id="UP000029120">
    <property type="component" value="Unassembled WGS sequence"/>
</dbReference>
<comment type="subcellular location">
    <subcellularLocation>
        <location evidence="1">Cell membrane</location>
        <topology evidence="1">Single-pass type I membrane protein</topology>
    </subcellularLocation>
</comment>
<proteinExistence type="inferred from homology"/>
<sequence length="78" mass="8629">ESISLGLRSLDVGHNQLSGELPKSLINCTHLEFLNVEGNKINDTFPFGVSLLPHLQKIASVESCHHITLLVGMRCHRL</sequence>
<evidence type="ECO:0000313" key="11">
    <source>
        <dbReference type="EMBL" id="KFK22453.1"/>
    </source>
</evidence>
<evidence type="ECO:0000256" key="7">
    <source>
        <dbReference type="ARBA" id="ARBA00022989"/>
    </source>
</evidence>
<protein>
    <submittedName>
        <fullName evidence="11">Uncharacterized protein</fullName>
    </submittedName>
</protein>
<evidence type="ECO:0000256" key="2">
    <source>
        <dbReference type="ARBA" id="ARBA00009592"/>
    </source>
</evidence>
<evidence type="ECO:0000256" key="4">
    <source>
        <dbReference type="ARBA" id="ARBA00022614"/>
    </source>
</evidence>
<dbReference type="PANTHER" id="PTHR27004">
    <property type="entry name" value="RECEPTOR-LIKE PROTEIN 12 ISOFORM X1"/>
    <property type="match status" value="1"/>
</dbReference>
<evidence type="ECO:0000256" key="6">
    <source>
        <dbReference type="ARBA" id="ARBA00022737"/>
    </source>
</evidence>
<accession>A0A087FXV1</accession>
<feature type="non-terminal residue" evidence="11">
    <location>
        <position position="1"/>
    </location>
</feature>
<evidence type="ECO:0000256" key="9">
    <source>
        <dbReference type="ARBA" id="ARBA00023170"/>
    </source>
</evidence>
<evidence type="ECO:0000313" key="12">
    <source>
        <dbReference type="Proteomes" id="UP000029120"/>
    </source>
</evidence>
<keyword evidence="9" id="KW-0675">Receptor</keyword>
<evidence type="ECO:0000256" key="5">
    <source>
        <dbReference type="ARBA" id="ARBA00022692"/>
    </source>
</evidence>
<dbReference type="AlphaFoldDB" id="A0A087FXV1"/>
<gene>
    <name evidence="11" type="ORF">AALP_AAs44974U000100</name>
</gene>